<comment type="subunit">
    <text evidence="2 12">Homodimer.</text>
</comment>
<keyword evidence="3 12" id="KW-0028">Amino-acid biosynthesis</keyword>
<comment type="similarity">
    <text evidence="12">Belongs to the anthranilate phosphoribosyltransferase family.</text>
</comment>
<feature type="binding site" evidence="12">
    <location>
        <position position="91"/>
    </location>
    <ligand>
        <name>5-phospho-alpha-D-ribose 1-diphosphate</name>
        <dbReference type="ChEBI" id="CHEBI:58017"/>
    </ligand>
</feature>
<dbReference type="PATRIC" id="fig|1470200.3.peg.596"/>
<evidence type="ECO:0000259" key="14">
    <source>
        <dbReference type="Pfam" id="PF02885"/>
    </source>
</evidence>
<dbReference type="OrthoDB" id="9806430at2"/>
<evidence type="ECO:0000259" key="13">
    <source>
        <dbReference type="Pfam" id="PF00591"/>
    </source>
</evidence>
<dbReference type="GO" id="GO:0004048">
    <property type="term" value="F:anthranilate phosphoribosyltransferase activity"/>
    <property type="evidence" value="ECO:0007669"/>
    <property type="project" value="UniProtKB-UniRule"/>
</dbReference>
<comment type="similarity">
    <text evidence="11">In the C-terminal section; belongs to the anthranilate phosphoribosyltransferase family.</text>
</comment>
<dbReference type="InterPro" id="IPR035902">
    <property type="entry name" value="Nuc_phospho_transferase"/>
</dbReference>
<evidence type="ECO:0000256" key="9">
    <source>
        <dbReference type="ARBA" id="ARBA00023141"/>
    </source>
</evidence>
<sequence length="347" mass="36511">MITPQQALNRLLSNNELFHDEMTSLMRQIMSGEVAPELIAAILTGLRIKVESVSEISAAAAVMREFATPIPLENTQGLVDVVGTGGDGARTFNISTTAMFVAAAAGAKVAKHGGRSVSSSCGAADIMEQMGASLNLAPTDIAHCINTTGMGFMFAPNHHRSMHYVAPVRKALGIRTIFNILGPLTNPAGAPNQLLGVFHIDLVGILARVLQQLGSKHVLVVHGSDGLDEITITGPTHIAELKNGMVHEYNISPTQFGLPVYENLNQIKVNNAAESLAIMDNVLKGKPGAARDIVILNAAAALYAADAVESLEAGVAAAHTAIDSGKALQKRQEFIQTTQSLASQAEK</sequence>
<dbReference type="STRING" id="1470200.PL75_08360"/>
<feature type="domain" description="Glycosyl transferase family 3 N-terminal" evidence="14">
    <location>
        <begin position="5"/>
        <end position="67"/>
    </location>
</feature>
<name>A0A0J1C2E2_9NEIS</name>
<feature type="binding site" evidence="12">
    <location>
        <position position="229"/>
    </location>
    <ligand>
        <name>Mg(2+)</name>
        <dbReference type="ChEBI" id="CHEBI:18420"/>
        <label>2</label>
    </ligand>
</feature>
<dbReference type="Gene3D" id="1.20.970.10">
    <property type="entry name" value="Transferase, Pyrimidine Nucleoside Phosphorylase, Chain C"/>
    <property type="match status" value="1"/>
</dbReference>
<protein>
    <recommendedName>
        <fullName evidence="12">Anthranilate phosphoribosyltransferase</fullName>
        <ecNumber evidence="12">2.4.2.18</ecNumber>
    </recommendedName>
</protein>
<dbReference type="FunFam" id="3.40.1030.10:FF:000002">
    <property type="entry name" value="Anthranilate phosphoribosyltransferase"/>
    <property type="match status" value="1"/>
</dbReference>
<feature type="binding site" evidence="12">
    <location>
        <position position="123"/>
    </location>
    <ligand>
        <name>5-phospho-alpha-D-ribose 1-diphosphate</name>
        <dbReference type="ChEBI" id="CHEBI:58017"/>
    </ligand>
</feature>
<feature type="binding site" evidence="12">
    <location>
        <position position="95"/>
    </location>
    <ligand>
        <name>Mg(2+)</name>
        <dbReference type="ChEBI" id="CHEBI:18420"/>
        <label>1</label>
    </ligand>
</feature>
<keyword evidence="6 12" id="KW-0479">Metal-binding</keyword>
<dbReference type="NCBIfam" id="TIGR01245">
    <property type="entry name" value="trpD"/>
    <property type="match status" value="1"/>
</dbReference>
<evidence type="ECO:0000256" key="12">
    <source>
        <dbReference type="HAMAP-Rule" id="MF_00211"/>
    </source>
</evidence>
<dbReference type="SUPFAM" id="SSF52418">
    <property type="entry name" value="Nucleoside phosphorylase/phosphoribosyltransferase catalytic domain"/>
    <property type="match status" value="1"/>
</dbReference>
<dbReference type="GO" id="GO:0000162">
    <property type="term" value="P:L-tryptophan biosynthetic process"/>
    <property type="evidence" value="ECO:0007669"/>
    <property type="project" value="UniProtKB-UniRule"/>
</dbReference>
<feature type="domain" description="Glycosyl transferase family 3" evidence="13">
    <location>
        <begin position="77"/>
        <end position="328"/>
    </location>
</feature>
<keyword evidence="4 12" id="KW-0328">Glycosyltransferase</keyword>
<feature type="binding site" evidence="12">
    <location>
        <position position="83"/>
    </location>
    <ligand>
        <name>5-phospho-alpha-D-ribose 1-diphosphate</name>
        <dbReference type="ChEBI" id="CHEBI:58017"/>
    </ligand>
</feature>
<comment type="caution">
    <text evidence="12">Lacks conserved residue(s) required for the propagation of feature annotation.</text>
</comment>
<dbReference type="Proteomes" id="UP000036027">
    <property type="component" value="Unassembled WGS sequence"/>
</dbReference>
<feature type="binding site" evidence="12">
    <location>
        <position position="229"/>
    </location>
    <ligand>
        <name>Mg(2+)</name>
        <dbReference type="ChEBI" id="CHEBI:18420"/>
        <label>1</label>
    </ligand>
</feature>
<evidence type="ECO:0000256" key="1">
    <source>
        <dbReference type="ARBA" id="ARBA00004907"/>
    </source>
</evidence>
<keyword evidence="16" id="KW-1185">Reference proteome</keyword>
<comment type="cofactor">
    <cofactor evidence="12">
        <name>Mg(2+)</name>
        <dbReference type="ChEBI" id="CHEBI:18420"/>
    </cofactor>
    <text evidence="12">Binds 2 magnesium ions per monomer.</text>
</comment>
<evidence type="ECO:0000256" key="6">
    <source>
        <dbReference type="ARBA" id="ARBA00022723"/>
    </source>
</evidence>
<feature type="binding site" evidence="12">
    <location>
        <position position="169"/>
    </location>
    <ligand>
        <name>anthranilate</name>
        <dbReference type="ChEBI" id="CHEBI:16567"/>
        <label>2</label>
    </ligand>
</feature>
<feature type="binding site" evidence="12">
    <location>
        <position position="83"/>
    </location>
    <ligand>
        <name>anthranilate</name>
        <dbReference type="ChEBI" id="CHEBI:16567"/>
        <label>1</label>
    </ligand>
</feature>
<dbReference type="InterPro" id="IPR005940">
    <property type="entry name" value="Anthranilate_Pribosyl_Tfrase"/>
</dbReference>
<keyword evidence="9 12" id="KW-0057">Aromatic amino acid biosynthesis</keyword>
<feature type="binding site" evidence="12">
    <location>
        <begin position="86"/>
        <end position="87"/>
    </location>
    <ligand>
        <name>5-phospho-alpha-D-ribose 1-diphosphate</name>
        <dbReference type="ChEBI" id="CHEBI:58017"/>
    </ligand>
</feature>
<dbReference type="HAMAP" id="MF_00211">
    <property type="entry name" value="TrpD"/>
    <property type="match status" value="1"/>
</dbReference>
<keyword evidence="8 12" id="KW-0460">Magnesium</keyword>
<keyword evidence="5 12" id="KW-0808">Transferase</keyword>
<feature type="binding site" evidence="12">
    <location>
        <begin position="93"/>
        <end position="96"/>
    </location>
    <ligand>
        <name>5-phospho-alpha-D-ribose 1-diphosphate</name>
        <dbReference type="ChEBI" id="CHEBI:58017"/>
    </ligand>
</feature>
<feature type="binding site" evidence="12">
    <location>
        <position position="228"/>
    </location>
    <ligand>
        <name>Mg(2+)</name>
        <dbReference type="ChEBI" id="CHEBI:18420"/>
        <label>2</label>
    </ligand>
</feature>
<evidence type="ECO:0000256" key="8">
    <source>
        <dbReference type="ARBA" id="ARBA00022842"/>
    </source>
</evidence>
<keyword evidence="7 12" id="KW-0822">Tryptophan biosynthesis</keyword>
<dbReference type="SUPFAM" id="SSF47648">
    <property type="entry name" value="Nucleoside phosphorylase/phosphoribosyltransferase N-terminal domain"/>
    <property type="match status" value="1"/>
</dbReference>
<organism evidence="15 16">
    <name type="scientific">Neisseria arctica</name>
    <dbReference type="NCBI Taxonomy" id="1470200"/>
    <lineage>
        <taxon>Bacteria</taxon>
        <taxon>Pseudomonadati</taxon>
        <taxon>Pseudomonadota</taxon>
        <taxon>Betaproteobacteria</taxon>
        <taxon>Neisseriales</taxon>
        <taxon>Neisseriaceae</taxon>
        <taxon>Neisseria</taxon>
    </lineage>
</organism>
<accession>A0A0J1C2E2</accession>
<dbReference type="PANTHER" id="PTHR43285:SF2">
    <property type="entry name" value="ANTHRANILATE PHOSPHORIBOSYLTRANSFERASE"/>
    <property type="match status" value="1"/>
</dbReference>
<gene>
    <name evidence="12 15" type="primary">trpD</name>
    <name evidence="15" type="ORF">PL75_08360</name>
</gene>
<proteinExistence type="inferred from homology"/>
<dbReference type="InterPro" id="IPR000312">
    <property type="entry name" value="Glycosyl_Trfase_fam3"/>
</dbReference>
<dbReference type="InterPro" id="IPR036320">
    <property type="entry name" value="Glycosyl_Trfase_fam3_N_dom_sf"/>
</dbReference>
<dbReference type="Pfam" id="PF00591">
    <property type="entry name" value="Glycos_transf_3"/>
    <property type="match status" value="1"/>
</dbReference>
<evidence type="ECO:0000313" key="15">
    <source>
        <dbReference type="EMBL" id="KLT72398.1"/>
    </source>
</evidence>
<evidence type="ECO:0000256" key="4">
    <source>
        <dbReference type="ARBA" id="ARBA00022676"/>
    </source>
</evidence>
<evidence type="ECO:0000256" key="3">
    <source>
        <dbReference type="ARBA" id="ARBA00022605"/>
    </source>
</evidence>
<dbReference type="UniPathway" id="UPA00035">
    <property type="reaction ID" value="UER00041"/>
</dbReference>
<dbReference type="PANTHER" id="PTHR43285">
    <property type="entry name" value="ANTHRANILATE PHOSPHORIBOSYLTRANSFERASE"/>
    <property type="match status" value="1"/>
</dbReference>
<feature type="binding site" evidence="12">
    <location>
        <begin position="111"/>
        <end position="119"/>
    </location>
    <ligand>
        <name>5-phospho-alpha-D-ribose 1-diphosphate</name>
        <dbReference type="ChEBI" id="CHEBI:58017"/>
    </ligand>
</feature>
<dbReference type="Gene3D" id="3.40.1030.10">
    <property type="entry name" value="Nucleoside phosphorylase/phosphoribosyltransferase catalytic domain"/>
    <property type="match status" value="1"/>
</dbReference>
<evidence type="ECO:0000256" key="10">
    <source>
        <dbReference type="ARBA" id="ARBA00052328"/>
    </source>
</evidence>
<comment type="caution">
    <text evidence="15">The sequence shown here is derived from an EMBL/GenBank/DDBJ whole genome shotgun (WGS) entry which is preliminary data.</text>
</comment>
<evidence type="ECO:0000256" key="7">
    <source>
        <dbReference type="ARBA" id="ARBA00022822"/>
    </source>
</evidence>
<dbReference type="Pfam" id="PF02885">
    <property type="entry name" value="Glycos_trans_3N"/>
    <property type="match status" value="1"/>
</dbReference>
<dbReference type="FunFam" id="1.20.970.10:FF:000006">
    <property type="entry name" value="Anthranilate phosphoribosyltransferase"/>
    <property type="match status" value="1"/>
</dbReference>
<evidence type="ECO:0000256" key="5">
    <source>
        <dbReference type="ARBA" id="ARBA00022679"/>
    </source>
</evidence>
<evidence type="ECO:0000313" key="16">
    <source>
        <dbReference type="Proteomes" id="UP000036027"/>
    </source>
</evidence>
<evidence type="ECO:0000256" key="2">
    <source>
        <dbReference type="ARBA" id="ARBA00011738"/>
    </source>
</evidence>
<dbReference type="GO" id="GO:0005829">
    <property type="term" value="C:cytosol"/>
    <property type="evidence" value="ECO:0007669"/>
    <property type="project" value="TreeGrafter"/>
</dbReference>
<reference evidence="15 16" key="1">
    <citation type="submission" date="2014-11" db="EMBL/GenBank/DDBJ databases">
        <title>Genome of a novel goose pathogen.</title>
        <authorList>
            <person name="Hansen C.M."/>
            <person name="Hueffer K."/>
            <person name="Choi S.C."/>
        </authorList>
    </citation>
    <scope>NUCLEOTIDE SEQUENCE [LARGE SCALE GENOMIC DNA]</scope>
    <source>
        <strain evidence="15 16">KH1503</strain>
    </source>
</reference>
<comment type="pathway">
    <text evidence="1 12">Amino-acid biosynthesis; L-tryptophan biosynthesis; L-tryptophan from chorismate: step 2/5.</text>
</comment>
<comment type="catalytic activity">
    <reaction evidence="10 12">
        <text>N-(5-phospho-beta-D-ribosyl)anthranilate + diphosphate = 5-phospho-alpha-D-ribose 1-diphosphate + anthranilate</text>
        <dbReference type="Rhea" id="RHEA:11768"/>
        <dbReference type="ChEBI" id="CHEBI:16567"/>
        <dbReference type="ChEBI" id="CHEBI:18277"/>
        <dbReference type="ChEBI" id="CHEBI:33019"/>
        <dbReference type="ChEBI" id="CHEBI:58017"/>
        <dbReference type="EC" id="2.4.2.18"/>
    </reaction>
</comment>
<dbReference type="GO" id="GO:0000287">
    <property type="term" value="F:magnesium ion binding"/>
    <property type="evidence" value="ECO:0007669"/>
    <property type="project" value="UniProtKB-UniRule"/>
</dbReference>
<dbReference type="RefSeq" id="WP_047761473.1">
    <property type="nucleotide sequence ID" value="NZ_CP091510.1"/>
</dbReference>
<dbReference type="InterPro" id="IPR017459">
    <property type="entry name" value="Glycosyl_Trfase_fam3_N_dom"/>
</dbReference>
<dbReference type="AlphaFoldDB" id="A0A0J1C2E2"/>
<dbReference type="EMBL" id="JTDO01000013">
    <property type="protein sequence ID" value="KLT72398.1"/>
    <property type="molecule type" value="Genomic_DNA"/>
</dbReference>
<dbReference type="EC" id="2.4.2.18" evidence="12"/>
<comment type="function">
    <text evidence="12">Catalyzes the transfer of the phosphoribosyl group of 5-phosphorylribose-1-pyrophosphate (PRPP) to anthranilate to yield N-(5'-phosphoribosyl)-anthranilate (PRA).</text>
</comment>
<evidence type="ECO:0000256" key="11">
    <source>
        <dbReference type="ARBA" id="ARBA00061188"/>
    </source>
</evidence>